<keyword evidence="12" id="KW-0407">Ion channel</keyword>
<evidence type="ECO:0000256" key="12">
    <source>
        <dbReference type="ARBA" id="ARBA00023303"/>
    </source>
</evidence>
<keyword evidence="6 14" id="KW-1133">Transmembrane helix</keyword>
<evidence type="ECO:0000256" key="6">
    <source>
        <dbReference type="ARBA" id="ARBA00022989"/>
    </source>
</evidence>
<dbReference type="PANTHER" id="PTHR42643">
    <property type="entry name" value="IONOTROPIC RECEPTOR 20A-RELATED"/>
    <property type="match status" value="1"/>
</dbReference>
<evidence type="ECO:0000313" key="18">
    <source>
        <dbReference type="Proteomes" id="UP001292094"/>
    </source>
</evidence>
<dbReference type="GO" id="GO:0005886">
    <property type="term" value="C:plasma membrane"/>
    <property type="evidence" value="ECO:0007669"/>
    <property type="project" value="UniProtKB-SubCell"/>
</dbReference>
<sequence length="729" mass="80437">MVSQVVEEYLDNCHLVLVTAQPHSPTFTQLVRSVWSSQQASTVVDVTDFLRPPAVVNSSNPSHPTSSSQHQSQVLRQIAEGDPTLPCRTILLDITLPSSSSLPRPINASYTHPCLSFLTLLKLALWPDTRVVGVGGEEGVAQVFSHPSLKDTIHALYLAITPTPTPTTTPTTPTTTTTTPSNFTPDTIESETTCVSKGACVRVYSRCLYCLEGRPGVRLLASFTPSVSGKPPTNTTNNNNNINNNNINITWPNLFQAKSLFPFMEFTPDNNTTESGTTDNHNTNTNTESGTTVTPKDCLDVRMLNTVAHVLNFTYVRSVNFTYEMRMAVDDQWGTQVDGEWTGMVGTLAEERADLSMMLFLSYDRKKVIDFTRIYTSEPFIMVTHKPRPQPQHLALVRPFVVDLWVAVLISTMVAGVVLWSLQKGWSAISNAHHAEALDLTSALTYTWGAMLQYPITRLPTNTTGQMVVGWWWVFCILITTTYRSSLIAHLTVPTTSPPIDYLHQLLDLPGATWGIEPGYGLGWDWFKLNTNPSVNEMFKVIKVLSIEEHMNEVLKGRHAFFTWKYYIKTIIASRYTDTRGNTPIHVGHEEFIPGSTGWGVRKGLPFLDPIDRIHDSLAEAGLIDFWLEKLFETAMRKNRALKGDGDDVGGDGGGGGGEYLESGLVDGSGRGMVLTLNLNHLQGAFYLLFLGYIAAALTLGCERFAHGRPSSSSSLSSSSLSSHKSAHF</sequence>
<comment type="similarity">
    <text evidence="2">Belongs to the glutamate-gated ion channel (TC 1.A.10.1) family.</text>
</comment>
<name>A0AAE1NK29_9EUCA</name>
<feature type="region of interest" description="Disordered" evidence="13">
    <location>
        <begin position="269"/>
        <end position="292"/>
    </location>
</feature>
<evidence type="ECO:0000256" key="10">
    <source>
        <dbReference type="ARBA" id="ARBA00023180"/>
    </source>
</evidence>
<evidence type="ECO:0000256" key="9">
    <source>
        <dbReference type="ARBA" id="ARBA00023170"/>
    </source>
</evidence>
<keyword evidence="7" id="KW-0406">Ion transport</keyword>
<feature type="compositionally biased region" description="Low complexity" evidence="13">
    <location>
        <begin position="277"/>
        <end position="292"/>
    </location>
</feature>
<evidence type="ECO:0000256" key="1">
    <source>
        <dbReference type="ARBA" id="ARBA00004651"/>
    </source>
</evidence>
<dbReference type="GO" id="GO:0015276">
    <property type="term" value="F:ligand-gated monoatomic ion channel activity"/>
    <property type="evidence" value="ECO:0007669"/>
    <property type="project" value="InterPro"/>
</dbReference>
<proteinExistence type="inferred from homology"/>
<reference evidence="17" key="1">
    <citation type="submission" date="2023-11" db="EMBL/GenBank/DDBJ databases">
        <title>Genome assemblies of two species of porcelain crab, Petrolisthes cinctipes and Petrolisthes manimaculis (Anomura: Porcellanidae).</title>
        <authorList>
            <person name="Angst P."/>
        </authorList>
    </citation>
    <scope>NUCLEOTIDE SEQUENCE</scope>
    <source>
        <strain evidence="17">PB745_02</strain>
        <tissue evidence="17">Gill</tissue>
    </source>
</reference>
<keyword evidence="5 14" id="KW-0812">Transmembrane</keyword>
<evidence type="ECO:0000256" key="7">
    <source>
        <dbReference type="ARBA" id="ARBA00023065"/>
    </source>
</evidence>
<dbReference type="Proteomes" id="UP001292094">
    <property type="component" value="Unassembled WGS sequence"/>
</dbReference>
<dbReference type="Pfam" id="PF00060">
    <property type="entry name" value="Lig_chan"/>
    <property type="match status" value="1"/>
</dbReference>
<feature type="region of interest" description="Disordered" evidence="13">
    <location>
        <begin position="164"/>
        <end position="184"/>
    </location>
</feature>
<evidence type="ECO:0000256" key="11">
    <source>
        <dbReference type="ARBA" id="ARBA00023286"/>
    </source>
</evidence>
<evidence type="ECO:0000256" key="4">
    <source>
        <dbReference type="ARBA" id="ARBA00022475"/>
    </source>
</evidence>
<dbReference type="PANTHER" id="PTHR42643:SF24">
    <property type="entry name" value="IONOTROPIC RECEPTOR 60A"/>
    <property type="match status" value="1"/>
</dbReference>
<dbReference type="Gene3D" id="1.10.287.70">
    <property type="match status" value="1"/>
</dbReference>
<dbReference type="GO" id="GO:0050906">
    <property type="term" value="P:detection of stimulus involved in sensory perception"/>
    <property type="evidence" value="ECO:0007669"/>
    <property type="project" value="UniProtKB-ARBA"/>
</dbReference>
<keyword evidence="3" id="KW-0813">Transport</keyword>
<protein>
    <submittedName>
        <fullName evidence="17">Uncharacterized protein</fullName>
    </submittedName>
</protein>
<evidence type="ECO:0000256" key="14">
    <source>
        <dbReference type="SAM" id="Phobius"/>
    </source>
</evidence>
<evidence type="ECO:0000259" key="15">
    <source>
        <dbReference type="Pfam" id="PF00060"/>
    </source>
</evidence>
<feature type="compositionally biased region" description="Low complexity" evidence="13">
    <location>
        <begin position="711"/>
        <end position="723"/>
    </location>
</feature>
<evidence type="ECO:0000259" key="16">
    <source>
        <dbReference type="Pfam" id="PF10613"/>
    </source>
</evidence>
<dbReference type="SUPFAM" id="SSF53850">
    <property type="entry name" value="Periplasmic binding protein-like II"/>
    <property type="match status" value="1"/>
</dbReference>
<organism evidence="17 18">
    <name type="scientific">Petrolisthes manimaculis</name>
    <dbReference type="NCBI Taxonomy" id="1843537"/>
    <lineage>
        <taxon>Eukaryota</taxon>
        <taxon>Metazoa</taxon>
        <taxon>Ecdysozoa</taxon>
        <taxon>Arthropoda</taxon>
        <taxon>Crustacea</taxon>
        <taxon>Multicrustacea</taxon>
        <taxon>Malacostraca</taxon>
        <taxon>Eumalacostraca</taxon>
        <taxon>Eucarida</taxon>
        <taxon>Decapoda</taxon>
        <taxon>Pleocyemata</taxon>
        <taxon>Anomura</taxon>
        <taxon>Galatheoidea</taxon>
        <taxon>Porcellanidae</taxon>
        <taxon>Petrolisthes</taxon>
    </lineage>
</organism>
<gene>
    <name evidence="17" type="ORF">Pmani_036478</name>
</gene>
<keyword evidence="9" id="KW-0675">Receptor</keyword>
<dbReference type="EMBL" id="JAWZYT010005412">
    <property type="protein sequence ID" value="KAK4290635.1"/>
    <property type="molecule type" value="Genomic_DNA"/>
</dbReference>
<accession>A0AAE1NK29</accession>
<evidence type="ECO:0000256" key="8">
    <source>
        <dbReference type="ARBA" id="ARBA00023136"/>
    </source>
</evidence>
<feature type="region of interest" description="Disordered" evidence="13">
    <location>
        <begin position="709"/>
        <end position="729"/>
    </location>
</feature>
<comment type="caution">
    <text evidence="17">The sequence shown here is derived from an EMBL/GenBank/DDBJ whole genome shotgun (WGS) entry which is preliminary data.</text>
</comment>
<feature type="compositionally biased region" description="Low complexity" evidence="13">
    <location>
        <begin position="57"/>
        <end position="72"/>
    </location>
</feature>
<feature type="domain" description="Ionotropic glutamate receptor C-terminal" evidence="15">
    <location>
        <begin position="403"/>
        <end position="692"/>
    </location>
</feature>
<dbReference type="InterPro" id="IPR019594">
    <property type="entry name" value="Glu/Gly-bd"/>
</dbReference>
<dbReference type="InterPro" id="IPR001320">
    <property type="entry name" value="Iontro_rcpt_C"/>
</dbReference>
<keyword evidence="10" id="KW-0325">Glycoprotein</keyword>
<dbReference type="Pfam" id="PF10613">
    <property type="entry name" value="Lig_chan-Glu_bd"/>
    <property type="match status" value="1"/>
</dbReference>
<feature type="compositionally biased region" description="Low complexity" evidence="13">
    <location>
        <begin position="166"/>
        <end position="180"/>
    </location>
</feature>
<feature type="region of interest" description="Disordered" evidence="13">
    <location>
        <begin position="54"/>
        <end position="74"/>
    </location>
</feature>
<feature type="transmembrane region" description="Helical" evidence="14">
    <location>
        <begin position="404"/>
        <end position="422"/>
    </location>
</feature>
<comment type="subcellular location">
    <subcellularLocation>
        <location evidence="1">Cell membrane</location>
        <topology evidence="1">Multi-pass membrane protein</topology>
    </subcellularLocation>
</comment>
<evidence type="ECO:0000256" key="13">
    <source>
        <dbReference type="SAM" id="MobiDB-lite"/>
    </source>
</evidence>
<evidence type="ECO:0000256" key="3">
    <source>
        <dbReference type="ARBA" id="ARBA00022448"/>
    </source>
</evidence>
<dbReference type="InterPro" id="IPR052192">
    <property type="entry name" value="Insect_Ionotropic_Sensory_Rcpt"/>
</dbReference>
<evidence type="ECO:0000313" key="17">
    <source>
        <dbReference type="EMBL" id="KAK4290635.1"/>
    </source>
</evidence>
<keyword evidence="8 14" id="KW-0472">Membrane</keyword>
<keyword evidence="11" id="KW-1071">Ligand-gated ion channel</keyword>
<feature type="domain" description="Ionotropic glutamate receptor L-glutamate and glycine-binding" evidence="16">
    <location>
        <begin position="317"/>
        <end position="387"/>
    </location>
</feature>
<keyword evidence="18" id="KW-1185">Reference proteome</keyword>
<keyword evidence="4" id="KW-1003">Cell membrane</keyword>
<evidence type="ECO:0000256" key="2">
    <source>
        <dbReference type="ARBA" id="ARBA00008685"/>
    </source>
</evidence>
<evidence type="ECO:0000256" key="5">
    <source>
        <dbReference type="ARBA" id="ARBA00022692"/>
    </source>
</evidence>
<dbReference type="AlphaFoldDB" id="A0AAE1NK29"/>
<dbReference type="Gene3D" id="3.40.190.10">
    <property type="entry name" value="Periplasmic binding protein-like II"/>
    <property type="match status" value="1"/>
</dbReference>